<proteinExistence type="predicted"/>
<feature type="signal peptide" evidence="1">
    <location>
        <begin position="1"/>
        <end position="25"/>
    </location>
</feature>
<organism evidence="2 3">
    <name type="scientific">Bradyrhizobium erythrophlei</name>
    <dbReference type="NCBI Taxonomy" id="1437360"/>
    <lineage>
        <taxon>Bacteria</taxon>
        <taxon>Pseudomonadati</taxon>
        <taxon>Pseudomonadota</taxon>
        <taxon>Alphaproteobacteria</taxon>
        <taxon>Hyphomicrobiales</taxon>
        <taxon>Nitrobacteraceae</taxon>
        <taxon>Bradyrhizobium</taxon>
    </lineage>
</organism>
<dbReference type="AlphaFoldDB" id="A0A1M7U8A2"/>
<dbReference type="RefSeq" id="WP_072820204.1">
    <property type="nucleotide sequence ID" value="NZ_LT670849.1"/>
</dbReference>
<evidence type="ECO:0000256" key="1">
    <source>
        <dbReference type="SAM" id="SignalP"/>
    </source>
</evidence>
<evidence type="ECO:0000313" key="2">
    <source>
        <dbReference type="EMBL" id="SHN79145.1"/>
    </source>
</evidence>
<sequence length="187" mass="20377">MLTRWSFLLLSAFVGLLGSGVSASAEEWKSQSYPDDGFQVEFSGPVAVTETAMSEQTKSRIVRATNYLQEGGASAYFVAAMLMNESVNFDGGSADAFLVSQCQAKKETPVTLTGAEKGLEIVGSNCLGNGSHFEQRFFQRGKWFYQVTAIYTADGGAEAARHFLNSFKLLWQAELMSKPVRAASLNR</sequence>
<dbReference type="EMBL" id="LT670849">
    <property type="protein sequence ID" value="SHN79145.1"/>
    <property type="molecule type" value="Genomic_DNA"/>
</dbReference>
<protein>
    <submittedName>
        <fullName evidence="2">Uncharacterized protein</fullName>
    </submittedName>
</protein>
<keyword evidence="3" id="KW-1185">Reference proteome</keyword>
<keyword evidence="1" id="KW-0732">Signal</keyword>
<name>A0A1M7U8A2_9BRAD</name>
<reference evidence="3" key="1">
    <citation type="submission" date="2016-11" db="EMBL/GenBank/DDBJ databases">
        <authorList>
            <person name="Varghese N."/>
            <person name="Submissions S."/>
        </authorList>
    </citation>
    <scope>NUCLEOTIDE SEQUENCE [LARGE SCALE GENOMIC DNA]</scope>
    <source>
        <strain evidence="3">GAS401</strain>
    </source>
</reference>
<gene>
    <name evidence="2" type="ORF">SAMN05444170_3927</name>
</gene>
<feature type="chain" id="PRO_5012184389" evidence="1">
    <location>
        <begin position="26"/>
        <end position="187"/>
    </location>
</feature>
<dbReference type="Proteomes" id="UP000184096">
    <property type="component" value="Chromosome I"/>
</dbReference>
<accession>A0A1M7U8A2</accession>
<evidence type="ECO:0000313" key="3">
    <source>
        <dbReference type="Proteomes" id="UP000184096"/>
    </source>
</evidence>